<keyword evidence="1 7" id="KW-0489">Methyltransferase</keyword>
<dbReference type="InterPro" id="IPR036388">
    <property type="entry name" value="WH-like_DNA-bd_sf"/>
</dbReference>
<dbReference type="PROSITE" id="PS51683">
    <property type="entry name" value="SAM_OMT_II"/>
    <property type="match status" value="1"/>
</dbReference>
<keyword evidence="8" id="KW-1185">Reference proteome</keyword>
<feature type="active site" description="Proton acceptor" evidence="4">
    <location>
        <position position="241"/>
    </location>
</feature>
<evidence type="ECO:0000256" key="1">
    <source>
        <dbReference type="ARBA" id="ARBA00022603"/>
    </source>
</evidence>
<dbReference type="PIRSF" id="PIRSF005739">
    <property type="entry name" value="O-mtase"/>
    <property type="match status" value="1"/>
</dbReference>
<dbReference type="GO" id="GO:0046983">
    <property type="term" value="F:protein dimerization activity"/>
    <property type="evidence" value="ECO:0007669"/>
    <property type="project" value="InterPro"/>
</dbReference>
<dbReference type="InterPro" id="IPR029063">
    <property type="entry name" value="SAM-dependent_MTases_sf"/>
</dbReference>
<evidence type="ECO:0000313" key="7">
    <source>
        <dbReference type="EMBL" id="AKJ68694.1"/>
    </source>
</evidence>
<evidence type="ECO:0000259" key="5">
    <source>
        <dbReference type="Pfam" id="PF00891"/>
    </source>
</evidence>
<dbReference type="PATRIC" id="fig|445709.3.peg.2377"/>
<proteinExistence type="predicted"/>
<dbReference type="Gene3D" id="1.10.10.10">
    <property type="entry name" value="Winged helix-like DNA-binding domain superfamily/Winged helix DNA-binding domain"/>
    <property type="match status" value="1"/>
</dbReference>
<dbReference type="InterPro" id="IPR016461">
    <property type="entry name" value="COMT-like"/>
</dbReference>
<dbReference type="AlphaFoldDB" id="A0A0G3ERP2"/>
<evidence type="ECO:0000256" key="3">
    <source>
        <dbReference type="ARBA" id="ARBA00022691"/>
    </source>
</evidence>
<dbReference type="SUPFAM" id="SSF46785">
    <property type="entry name" value="Winged helix' DNA-binding domain"/>
    <property type="match status" value="1"/>
</dbReference>
<feature type="domain" description="O-methyltransferase dimerisation" evidence="6">
    <location>
        <begin position="11"/>
        <end position="86"/>
    </location>
</feature>
<feature type="domain" description="O-methyltransferase C-terminal" evidence="5">
    <location>
        <begin position="165"/>
        <end position="313"/>
    </location>
</feature>
<sequence length="332" mass="35204">MNGVSPQPFVDAILGYQKTAAIKAAIALDLFSAIADEDGKLPGIAKRVQASERGVRILCDYLTIHGFLEKAQDRYRLTPATSTFLTTSSPAWMGSIVDFLAAPEMTALWLDDPVSFVRNGGAAGLGTVAPDNPVWVKFARAMVPFVAQTAQGVAHEVSTWENAPGRVLDIAAGHGLFGIAIAKAIPGAEIVACDWQAVLAVAKENAAAAGVMARYRTIVGSAFEVDWGTNFDLVLLTNFLHHFDPPTCVEILSKARRSLAPGGRVLAVEFVPDGDRISPPFAAAFSFTMLASTPHGDAYTAREFEQMGQTAGFTKVSVASLPPSPQSLIVFA</sequence>
<dbReference type="Proteomes" id="UP000036700">
    <property type="component" value="Chromosome"/>
</dbReference>
<accession>A0A0G3ERP2</accession>
<dbReference type="SUPFAM" id="SSF53335">
    <property type="entry name" value="S-adenosyl-L-methionine-dependent methyltransferases"/>
    <property type="match status" value="1"/>
</dbReference>
<dbReference type="Pfam" id="PF00891">
    <property type="entry name" value="Methyltransf_2"/>
    <property type="match status" value="1"/>
</dbReference>
<dbReference type="STRING" id="445709.ABW99_11180"/>
<gene>
    <name evidence="7" type="ORF">ABW99_11180</name>
</gene>
<evidence type="ECO:0000313" key="8">
    <source>
        <dbReference type="Proteomes" id="UP000036700"/>
    </source>
</evidence>
<dbReference type="EMBL" id="CP011568">
    <property type="protein sequence ID" value="AKJ68694.1"/>
    <property type="molecule type" value="Genomic_DNA"/>
</dbReference>
<evidence type="ECO:0000256" key="4">
    <source>
        <dbReference type="PIRSR" id="PIRSR005739-1"/>
    </source>
</evidence>
<evidence type="ECO:0000256" key="2">
    <source>
        <dbReference type="ARBA" id="ARBA00022679"/>
    </source>
</evidence>
<dbReference type="CDD" id="cd02440">
    <property type="entry name" value="AdoMet_MTases"/>
    <property type="match status" value="1"/>
</dbReference>
<reference evidence="8" key="1">
    <citation type="submission" date="2015-06" db="EMBL/GenBank/DDBJ databases">
        <authorList>
            <person name="Lim Y.L."/>
            <person name="Ee R."/>
            <person name="Yong D."/>
            <person name="How K.Y."/>
            <person name="Yin W.F."/>
            <person name="Chan K.G."/>
        </authorList>
    </citation>
    <scope>NUCLEOTIDE SEQUENCE [LARGE SCALE GENOMIC DNA]</scope>
    <source>
        <strain evidence="8">DSM 25325</strain>
    </source>
</reference>
<dbReference type="OrthoDB" id="582216at2"/>
<dbReference type="GO" id="GO:0008171">
    <property type="term" value="F:O-methyltransferase activity"/>
    <property type="evidence" value="ECO:0007669"/>
    <property type="project" value="InterPro"/>
</dbReference>
<dbReference type="Gene3D" id="3.40.50.150">
    <property type="entry name" value="Vaccinia Virus protein VP39"/>
    <property type="match status" value="1"/>
</dbReference>
<dbReference type="GO" id="GO:0032259">
    <property type="term" value="P:methylation"/>
    <property type="evidence" value="ECO:0007669"/>
    <property type="project" value="UniProtKB-KW"/>
</dbReference>
<dbReference type="InterPro" id="IPR012967">
    <property type="entry name" value="COMT_dimerisation"/>
</dbReference>
<dbReference type="KEGG" id="ptx:ABW99_11180"/>
<dbReference type="PANTHER" id="PTHR43712:SF2">
    <property type="entry name" value="O-METHYLTRANSFERASE CICE"/>
    <property type="match status" value="1"/>
</dbReference>
<protein>
    <submittedName>
        <fullName evidence="7">SAM-dependent methyltransferase</fullName>
    </submittedName>
</protein>
<dbReference type="RefSeq" id="WP_047214556.1">
    <property type="nucleotide sequence ID" value="NZ_CP011568.3"/>
</dbReference>
<evidence type="ECO:0000259" key="6">
    <source>
        <dbReference type="Pfam" id="PF08100"/>
    </source>
</evidence>
<dbReference type="InterPro" id="IPR001077">
    <property type="entry name" value="COMT_C"/>
</dbReference>
<dbReference type="Pfam" id="PF08100">
    <property type="entry name" value="Dimerisation"/>
    <property type="match status" value="1"/>
</dbReference>
<keyword evidence="3" id="KW-0949">S-adenosyl-L-methionine</keyword>
<dbReference type="PANTHER" id="PTHR43712">
    <property type="entry name" value="PUTATIVE (AFU_ORTHOLOGUE AFUA_4G14580)-RELATED"/>
    <property type="match status" value="1"/>
</dbReference>
<organism evidence="7 8">
    <name type="scientific">Pandoraea thiooxydans</name>
    <dbReference type="NCBI Taxonomy" id="445709"/>
    <lineage>
        <taxon>Bacteria</taxon>
        <taxon>Pseudomonadati</taxon>
        <taxon>Pseudomonadota</taxon>
        <taxon>Betaproteobacteria</taxon>
        <taxon>Burkholderiales</taxon>
        <taxon>Burkholderiaceae</taxon>
        <taxon>Pandoraea</taxon>
    </lineage>
</organism>
<dbReference type="InterPro" id="IPR036390">
    <property type="entry name" value="WH_DNA-bd_sf"/>
</dbReference>
<name>A0A0G3ERP2_9BURK</name>
<keyword evidence="2 7" id="KW-0808">Transferase</keyword>